<evidence type="ECO:0000256" key="1">
    <source>
        <dbReference type="SAM" id="MobiDB-lite"/>
    </source>
</evidence>
<evidence type="ECO:0000313" key="3">
    <source>
        <dbReference type="Proteomes" id="UP000245125"/>
    </source>
</evidence>
<feature type="compositionally biased region" description="Low complexity" evidence="1">
    <location>
        <begin position="80"/>
        <end position="92"/>
    </location>
</feature>
<dbReference type="EMBL" id="OUUY01000087">
    <property type="protein sequence ID" value="SPQ01039.1"/>
    <property type="molecule type" value="Genomic_DNA"/>
</dbReference>
<name>A0A2U3QI38_9BACT</name>
<evidence type="ECO:0000313" key="2">
    <source>
        <dbReference type="EMBL" id="SPQ01039.1"/>
    </source>
</evidence>
<feature type="region of interest" description="Disordered" evidence="1">
    <location>
        <begin position="38"/>
        <end position="92"/>
    </location>
</feature>
<reference evidence="3" key="1">
    <citation type="submission" date="2018-03" db="EMBL/GenBank/DDBJ databases">
        <authorList>
            <person name="Zecchin S."/>
        </authorList>
    </citation>
    <scope>NUCLEOTIDE SEQUENCE [LARGE SCALE GENOMIC DNA]</scope>
</reference>
<protein>
    <recommendedName>
        <fullName evidence="4">DUF2934 domain-containing protein</fullName>
    </recommendedName>
</protein>
<dbReference type="OrthoDB" id="9811127at2"/>
<gene>
    <name evidence="2" type="ORF">NBG4_400007</name>
</gene>
<dbReference type="AlphaFoldDB" id="A0A2U3QI38"/>
<proteinExistence type="predicted"/>
<feature type="compositionally biased region" description="Low complexity" evidence="1">
    <location>
        <begin position="61"/>
        <end position="70"/>
    </location>
</feature>
<accession>A0A2U3QI38</accession>
<dbReference type="Pfam" id="PF11154">
    <property type="entry name" value="DUF2934"/>
    <property type="match status" value="1"/>
</dbReference>
<keyword evidence="3" id="KW-1185">Reference proteome</keyword>
<dbReference type="InterPro" id="IPR021327">
    <property type="entry name" value="DUF2934"/>
</dbReference>
<sequence length="92" mass="10079">MDLQEEIRKVAYELYEKSGRMGGREVENWLAAEKIVMARHARSKQPAESPSVKKVTKPTAKKTPAQSAKAEPGKTKTGPKKTTAGKPVKSSK</sequence>
<evidence type="ECO:0008006" key="4">
    <source>
        <dbReference type="Google" id="ProtNLM"/>
    </source>
</evidence>
<dbReference type="Proteomes" id="UP000245125">
    <property type="component" value="Unassembled WGS sequence"/>
</dbReference>
<organism evidence="2 3">
    <name type="scientific">Candidatus Sulfobium mesophilum</name>
    <dbReference type="NCBI Taxonomy" id="2016548"/>
    <lineage>
        <taxon>Bacteria</taxon>
        <taxon>Pseudomonadati</taxon>
        <taxon>Nitrospirota</taxon>
        <taxon>Nitrospiria</taxon>
        <taxon>Nitrospirales</taxon>
        <taxon>Nitrospiraceae</taxon>
        <taxon>Candidatus Sulfobium</taxon>
    </lineage>
</organism>